<sequence length="385" mass="42207">MPTPTRRSSIHDVRRSESIKMSLQVNRSRGFTLVELLVVIAIIGVLVGLLLPAVQSAREAARRMQCSNRLKQMSLALHNYHSSFNTFPSTGVLPEGQNVARYYPGITVALLPYIEQQSRYETIQQRLAASTSSFSRMFNGPEYESILPGVLCPSSPNSSQPAPYANNARINYMFNMGDGMLKLDAAWHHPNYINNKYVQARHRGPFHLESWVKFRDILDGTSNTLAFSESASAGSGNYSLEVKGSSGYNGALLDPDGAQPVIHPDVCVTSVVDPENRNFYLDPCDSWRGNFFQTGTPWNGFHTVVPPNGPSCWDSPTGYWAAIFTPNSYHTGGVHGALLDGSVRFISDSIDSGDLTQSQPLAGESPYGVWGALGTHRGAELPGEY</sequence>
<dbReference type="AlphaFoldDB" id="A0A2G1W3E0"/>
<evidence type="ECO:0000259" key="2">
    <source>
        <dbReference type="Pfam" id="PF07596"/>
    </source>
</evidence>
<keyword evidence="1" id="KW-0472">Membrane</keyword>
<dbReference type="PANTHER" id="PTHR30093">
    <property type="entry name" value="GENERAL SECRETION PATHWAY PROTEIN G"/>
    <property type="match status" value="1"/>
</dbReference>
<keyword evidence="4" id="KW-1185">Reference proteome</keyword>
<dbReference type="EMBL" id="NIZW01000019">
    <property type="protein sequence ID" value="PHQ33189.1"/>
    <property type="molecule type" value="Genomic_DNA"/>
</dbReference>
<dbReference type="Pfam" id="PF07963">
    <property type="entry name" value="N_methyl"/>
    <property type="match status" value="1"/>
</dbReference>
<protein>
    <submittedName>
        <fullName evidence="3">Prepilin-type cleavage/methylation domain-containing protein</fullName>
    </submittedName>
</protein>
<dbReference type="NCBIfam" id="TIGR02532">
    <property type="entry name" value="IV_pilin_GFxxxE"/>
    <property type="match status" value="1"/>
</dbReference>
<name>A0A2G1W3E0_9BACT</name>
<dbReference type="Pfam" id="PF07596">
    <property type="entry name" value="SBP_bac_10"/>
    <property type="match status" value="1"/>
</dbReference>
<feature type="transmembrane region" description="Helical" evidence="1">
    <location>
        <begin position="31"/>
        <end position="54"/>
    </location>
</feature>
<keyword evidence="1" id="KW-0812">Transmembrane</keyword>
<gene>
    <name evidence="3" type="ORF">CEE69_22285</name>
</gene>
<dbReference type="InterPro" id="IPR012902">
    <property type="entry name" value="N_methyl_site"/>
</dbReference>
<dbReference type="InterPro" id="IPR045584">
    <property type="entry name" value="Pilin-like"/>
</dbReference>
<accession>A0A2G1W3E0</accession>
<dbReference type="NCBIfam" id="TIGR04294">
    <property type="entry name" value="pre_pil_HX9DG"/>
    <property type="match status" value="1"/>
</dbReference>
<proteinExistence type="predicted"/>
<dbReference type="Gene3D" id="3.30.700.10">
    <property type="entry name" value="Glycoprotein, Type 4 Pilin"/>
    <property type="match status" value="1"/>
</dbReference>
<dbReference type="SUPFAM" id="SSF54523">
    <property type="entry name" value="Pili subunits"/>
    <property type="match status" value="1"/>
</dbReference>
<dbReference type="InterPro" id="IPR011453">
    <property type="entry name" value="DUF1559"/>
</dbReference>
<dbReference type="InterPro" id="IPR027558">
    <property type="entry name" value="Pre_pil_HX9DG_C"/>
</dbReference>
<feature type="domain" description="DUF1559" evidence="2">
    <location>
        <begin position="55"/>
        <end position="352"/>
    </location>
</feature>
<dbReference type="PROSITE" id="PS00409">
    <property type="entry name" value="PROKAR_NTER_METHYL"/>
    <property type="match status" value="1"/>
</dbReference>
<comment type="caution">
    <text evidence="3">The sequence shown here is derived from an EMBL/GenBank/DDBJ whole genome shotgun (WGS) entry which is preliminary data.</text>
</comment>
<dbReference type="PANTHER" id="PTHR30093:SF2">
    <property type="entry name" value="TYPE II SECRETION SYSTEM PROTEIN H"/>
    <property type="match status" value="1"/>
</dbReference>
<organism evidence="3 4">
    <name type="scientific">Rhodopirellula bahusiensis</name>
    <dbReference type="NCBI Taxonomy" id="2014065"/>
    <lineage>
        <taxon>Bacteria</taxon>
        <taxon>Pseudomonadati</taxon>
        <taxon>Planctomycetota</taxon>
        <taxon>Planctomycetia</taxon>
        <taxon>Pirellulales</taxon>
        <taxon>Pirellulaceae</taxon>
        <taxon>Rhodopirellula</taxon>
    </lineage>
</organism>
<dbReference type="Proteomes" id="UP000225740">
    <property type="component" value="Unassembled WGS sequence"/>
</dbReference>
<keyword evidence="1" id="KW-1133">Transmembrane helix</keyword>
<reference evidence="3 4" key="1">
    <citation type="submission" date="2017-06" db="EMBL/GenBank/DDBJ databases">
        <title>Description of Rhodopirellula bahusiensis sp. nov.</title>
        <authorList>
            <person name="Kizina J."/>
            <person name="Harder J."/>
        </authorList>
    </citation>
    <scope>NUCLEOTIDE SEQUENCE [LARGE SCALE GENOMIC DNA]</scope>
    <source>
        <strain evidence="3 4">SWK21</strain>
    </source>
</reference>
<evidence type="ECO:0000313" key="3">
    <source>
        <dbReference type="EMBL" id="PHQ33189.1"/>
    </source>
</evidence>
<evidence type="ECO:0000256" key="1">
    <source>
        <dbReference type="SAM" id="Phobius"/>
    </source>
</evidence>
<evidence type="ECO:0000313" key="4">
    <source>
        <dbReference type="Proteomes" id="UP000225740"/>
    </source>
</evidence>